<proteinExistence type="predicted"/>
<organism evidence="3 4">
    <name type="scientific">Geomonas limicola</name>
    <dbReference type="NCBI Taxonomy" id="2740186"/>
    <lineage>
        <taxon>Bacteria</taxon>
        <taxon>Pseudomonadati</taxon>
        <taxon>Thermodesulfobacteriota</taxon>
        <taxon>Desulfuromonadia</taxon>
        <taxon>Geobacterales</taxon>
        <taxon>Geobacteraceae</taxon>
        <taxon>Geomonas</taxon>
    </lineage>
</organism>
<sequence>MDNLSVLLVEDNVDDEWLALRALRKAGMQEVAVVRDGCEAISWLSSAARNVTVLPDLVLLDLKLPKMDGVEVLRKLRSEAATSRLNVVIVSSSEEPHVLATCRSLGVLGCFQKPLTTQSLSSILQLLPGPVEGAVAV</sequence>
<dbReference type="PROSITE" id="PS50110">
    <property type="entry name" value="RESPONSE_REGULATORY"/>
    <property type="match status" value="1"/>
</dbReference>
<dbReference type="SUPFAM" id="SSF52172">
    <property type="entry name" value="CheY-like"/>
    <property type="match status" value="1"/>
</dbReference>
<dbReference type="EMBL" id="BLXZ01000001">
    <property type="protein sequence ID" value="GFO66674.1"/>
    <property type="molecule type" value="Genomic_DNA"/>
</dbReference>
<name>A0A6V8N3W7_9BACT</name>
<dbReference type="InterPro" id="IPR052893">
    <property type="entry name" value="TCS_response_regulator"/>
</dbReference>
<dbReference type="InterPro" id="IPR001789">
    <property type="entry name" value="Sig_transdc_resp-reg_receiver"/>
</dbReference>
<dbReference type="SMART" id="SM00448">
    <property type="entry name" value="REC"/>
    <property type="match status" value="1"/>
</dbReference>
<evidence type="ECO:0000259" key="2">
    <source>
        <dbReference type="PROSITE" id="PS50110"/>
    </source>
</evidence>
<evidence type="ECO:0000256" key="1">
    <source>
        <dbReference type="PROSITE-ProRule" id="PRU00169"/>
    </source>
</evidence>
<protein>
    <submittedName>
        <fullName evidence="3">Response regulator</fullName>
    </submittedName>
</protein>
<reference evidence="4" key="1">
    <citation type="submission" date="2020-06" db="EMBL/GenBank/DDBJ databases">
        <title>Draft genomic sequecing of Geomonas sp. Red745.</title>
        <authorList>
            <person name="Itoh H."/>
            <person name="Xu Z.X."/>
            <person name="Ushijima N."/>
            <person name="Masuda Y."/>
            <person name="Shiratori Y."/>
            <person name="Senoo K."/>
        </authorList>
    </citation>
    <scope>NUCLEOTIDE SEQUENCE [LARGE SCALE GENOMIC DNA]</scope>
    <source>
        <strain evidence="4">Red745</strain>
    </source>
</reference>
<dbReference type="RefSeq" id="WP_183359210.1">
    <property type="nucleotide sequence ID" value="NZ_BLXZ01000001.1"/>
</dbReference>
<feature type="domain" description="Response regulatory" evidence="2">
    <location>
        <begin position="5"/>
        <end position="128"/>
    </location>
</feature>
<keyword evidence="4" id="KW-1185">Reference proteome</keyword>
<dbReference type="Proteomes" id="UP000587586">
    <property type="component" value="Unassembled WGS sequence"/>
</dbReference>
<accession>A0A6V8N3W7</accession>
<evidence type="ECO:0000313" key="3">
    <source>
        <dbReference type="EMBL" id="GFO66674.1"/>
    </source>
</evidence>
<comment type="caution">
    <text evidence="3">The sequence shown here is derived from an EMBL/GenBank/DDBJ whole genome shotgun (WGS) entry which is preliminary data.</text>
</comment>
<dbReference type="Gene3D" id="3.40.50.2300">
    <property type="match status" value="1"/>
</dbReference>
<feature type="modified residue" description="4-aspartylphosphate" evidence="1">
    <location>
        <position position="61"/>
    </location>
</feature>
<gene>
    <name evidence="3" type="ORF">GMLC_02530</name>
</gene>
<dbReference type="PANTHER" id="PTHR44520">
    <property type="entry name" value="RESPONSE REGULATOR RCP1-RELATED"/>
    <property type="match status" value="1"/>
</dbReference>
<dbReference type="AlphaFoldDB" id="A0A6V8N3W7"/>
<dbReference type="GO" id="GO:0000160">
    <property type="term" value="P:phosphorelay signal transduction system"/>
    <property type="evidence" value="ECO:0007669"/>
    <property type="project" value="InterPro"/>
</dbReference>
<dbReference type="InterPro" id="IPR011006">
    <property type="entry name" value="CheY-like_superfamily"/>
</dbReference>
<keyword evidence="1" id="KW-0597">Phosphoprotein</keyword>
<evidence type="ECO:0000313" key="4">
    <source>
        <dbReference type="Proteomes" id="UP000587586"/>
    </source>
</evidence>
<dbReference type="Pfam" id="PF00072">
    <property type="entry name" value="Response_reg"/>
    <property type="match status" value="1"/>
</dbReference>
<dbReference type="PANTHER" id="PTHR44520:SF1">
    <property type="entry name" value="TWO-COMPONENT SYSTEM REGULATORY PROTEIN"/>
    <property type="match status" value="1"/>
</dbReference>